<protein>
    <recommendedName>
        <fullName evidence="1">Methyltransferase type 11 domain-containing protein</fullName>
    </recommendedName>
</protein>
<dbReference type="STRING" id="396323.VH98_09825"/>
<evidence type="ECO:0000313" key="3">
    <source>
        <dbReference type="Proteomes" id="UP000018418"/>
    </source>
</evidence>
<evidence type="ECO:0000259" key="1">
    <source>
        <dbReference type="Pfam" id="PF08241"/>
    </source>
</evidence>
<reference evidence="2 3" key="1">
    <citation type="submission" date="2013-10" db="EMBL/GenBank/DDBJ databases">
        <title>The Genome Sequence of Acinetobacter brisouii CIP 110357.</title>
        <authorList>
            <consortium name="The Broad Institute Genomics Platform"/>
            <consortium name="The Broad Institute Genome Sequencing Center for Infectious Disease"/>
            <person name="Cerqueira G."/>
            <person name="Feldgarden M."/>
            <person name="Courvalin P."/>
            <person name="Grillot-Courvalin C."/>
            <person name="Clermont D."/>
            <person name="Rocha E."/>
            <person name="Yoon E.-J."/>
            <person name="Nemec A."/>
            <person name="Young S.K."/>
            <person name="Zeng Q."/>
            <person name="Gargeya S."/>
            <person name="Fitzgerald M."/>
            <person name="Abouelleil A."/>
            <person name="Alvarado L."/>
            <person name="Berlin A.M."/>
            <person name="Chapman S.B."/>
            <person name="Gainer-Dewar J."/>
            <person name="Goldberg J."/>
            <person name="Gnerre S."/>
            <person name="Griggs A."/>
            <person name="Gujja S."/>
            <person name="Hansen M."/>
            <person name="Howarth C."/>
            <person name="Imamovic A."/>
            <person name="Ireland A."/>
            <person name="Larimer J."/>
            <person name="McCowan C."/>
            <person name="Murphy C."/>
            <person name="Pearson M."/>
            <person name="Poon T.W."/>
            <person name="Priest M."/>
            <person name="Roberts A."/>
            <person name="Saif S."/>
            <person name="Shea T."/>
            <person name="Sykes S."/>
            <person name="Wortman J."/>
            <person name="Nusbaum C."/>
            <person name="Birren B."/>
        </authorList>
    </citation>
    <scope>NUCLEOTIDE SEQUENCE [LARGE SCALE GENOMIC DNA]</scope>
    <source>
        <strain evidence="2 3">CIP 110357</strain>
    </source>
</reference>
<accession>V2USG2</accession>
<evidence type="ECO:0000313" key="2">
    <source>
        <dbReference type="EMBL" id="ESK51561.1"/>
    </source>
</evidence>
<dbReference type="HOGENOM" id="CLU_037990_10_0_6"/>
<keyword evidence="3" id="KW-1185">Reference proteome</keyword>
<dbReference type="AlphaFoldDB" id="V2USG2"/>
<name>V2USG2_9GAMM</name>
<comment type="caution">
    <text evidence="2">The sequence shown here is derived from an EMBL/GenBank/DDBJ whole genome shotgun (WGS) entry which is preliminary data.</text>
</comment>
<organism evidence="2 3">
    <name type="scientific">Acinetobacter brisouii CIP 110357</name>
    <dbReference type="NCBI Taxonomy" id="1341683"/>
    <lineage>
        <taxon>Bacteria</taxon>
        <taxon>Pseudomonadati</taxon>
        <taxon>Pseudomonadota</taxon>
        <taxon>Gammaproteobacteria</taxon>
        <taxon>Moraxellales</taxon>
        <taxon>Moraxellaceae</taxon>
        <taxon>Acinetobacter</taxon>
    </lineage>
</organism>
<sequence length="254" mass="28911">MNTQHQVNQHQYQDKSNAYLNSSVHAQGAEFAKMQQCIEQHQFKRILDLGCGAGHVSYQVAPYTEQVIAYDVTPEMVELVCQQAKEKGLTQIQGQQGTAEQLPFADQSFDCIISRYSAHHWQHVGQAMQEIYRVLQPHGKVIFVDILGNGQPVLDTFLQTIEMIRDPSHVRNYNLQEWMQFAEYAGFQVEQVEKQVLHLDFDSWVCRMQTSASSVETIRGLQGKVSDAVKQHFQIQADGSFQSDVMYLVLGKTA</sequence>
<dbReference type="Pfam" id="PF08241">
    <property type="entry name" value="Methyltransf_11"/>
    <property type="match status" value="1"/>
</dbReference>
<dbReference type="InterPro" id="IPR029063">
    <property type="entry name" value="SAM-dependent_MTases_sf"/>
</dbReference>
<dbReference type="CDD" id="cd02440">
    <property type="entry name" value="AdoMet_MTases"/>
    <property type="match status" value="1"/>
</dbReference>
<proteinExistence type="predicted"/>
<dbReference type="Gene3D" id="3.40.50.150">
    <property type="entry name" value="Vaccinia Virus protein VP39"/>
    <property type="match status" value="1"/>
</dbReference>
<dbReference type="GO" id="GO:0008757">
    <property type="term" value="F:S-adenosylmethionine-dependent methyltransferase activity"/>
    <property type="evidence" value="ECO:0007669"/>
    <property type="project" value="InterPro"/>
</dbReference>
<dbReference type="InterPro" id="IPR013216">
    <property type="entry name" value="Methyltransf_11"/>
</dbReference>
<dbReference type="RefSeq" id="WP_004901886.1">
    <property type="nucleotide sequence ID" value="NZ_BBTI01000011.1"/>
</dbReference>
<gene>
    <name evidence="2" type="ORF">P255_02084</name>
</gene>
<dbReference type="PANTHER" id="PTHR43591:SF24">
    <property type="entry name" value="2-METHOXY-6-POLYPRENYL-1,4-BENZOQUINOL METHYLASE, MITOCHONDRIAL"/>
    <property type="match status" value="1"/>
</dbReference>
<dbReference type="SUPFAM" id="SSF53335">
    <property type="entry name" value="S-adenosyl-L-methionine-dependent methyltransferases"/>
    <property type="match status" value="1"/>
</dbReference>
<feature type="domain" description="Methyltransferase type 11" evidence="1">
    <location>
        <begin position="47"/>
        <end position="143"/>
    </location>
</feature>
<dbReference type="PATRIC" id="fig|1341683.3.peg.2064"/>
<dbReference type="OrthoDB" id="529208at2"/>
<dbReference type="PANTHER" id="PTHR43591">
    <property type="entry name" value="METHYLTRANSFERASE"/>
    <property type="match status" value="1"/>
</dbReference>
<dbReference type="EMBL" id="AYEU01000006">
    <property type="protein sequence ID" value="ESK51561.1"/>
    <property type="molecule type" value="Genomic_DNA"/>
</dbReference>
<dbReference type="Proteomes" id="UP000018418">
    <property type="component" value="Unassembled WGS sequence"/>
</dbReference>